<dbReference type="SUPFAM" id="SSF46785">
    <property type="entry name" value="Winged helix' DNA-binding domain"/>
    <property type="match status" value="1"/>
</dbReference>
<reference evidence="1" key="1">
    <citation type="journal article" date="2014" name="Int. J. Syst. Evol. Microbiol.">
        <title>Complete genome sequence of Corynebacterium casei LMG S-19264T (=DSM 44701T), isolated from a smear-ripened cheese.</title>
        <authorList>
            <consortium name="US DOE Joint Genome Institute (JGI-PGF)"/>
            <person name="Walter F."/>
            <person name="Albersmeier A."/>
            <person name="Kalinowski J."/>
            <person name="Ruckert C."/>
        </authorList>
    </citation>
    <scope>NUCLEOTIDE SEQUENCE</scope>
    <source>
        <strain evidence="1">CCM 8711</strain>
    </source>
</reference>
<protein>
    <submittedName>
        <fullName evidence="1">HTH-type transcriptional regulator YwnA</fullName>
    </submittedName>
</protein>
<dbReference type="EMBL" id="BMDO01000010">
    <property type="protein sequence ID" value="GGI52055.1"/>
    <property type="molecule type" value="Genomic_DNA"/>
</dbReference>
<name>A0A917N2K9_9SPHI</name>
<dbReference type="GO" id="GO:0005829">
    <property type="term" value="C:cytosol"/>
    <property type="evidence" value="ECO:0007669"/>
    <property type="project" value="TreeGrafter"/>
</dbReference>
<keyword evidence="2" id="KW-1185">Reference proteome</keyword>
<dbReference type="InterPro" id="IPR036390">
    <property type="entry name" value="WH_DNA-bd_sf"/>
</dbReference>
<dbReference type="Gene3D" id="1.10.10.10">
    <property type="entry name" value="Winged helix-like DNA-binding domain superfamily/Winged helix DNA-binding domain"/>
    <property type="match status" value="1"/>
</dbReference>
<gene>
    <name evidence="1" type="primary">ywnA</name>
    <name evidence="1" type="ORF">GCM10011425_32670</name>
</gene>
<dbReference type="Proteomes" id="UP000662074">
    <property type="component" value="Unassembled WGS sequence"/>
</dbReference>
<comment type="caution">
    <text evidence="1">The sequence shown here is derived from an EMBL/GenBank/DDBJ whole genome shotgun (WGS) entry which is preliminary data.</text>
</comment>
<dbReference type="Pfam" id="PF02082">
    <property type="entry name" value="Rrf2"/>
    <property type="match status" value="1"/>
</dbReference>
<dbReference type="PROSITE" id="PS51197">
    <property type="entry name" value="HTH_RRF2_2"/>
    <property type="match status" value="1"/>
</dbReference>
<dbReference type="RefSeq" id="WP_188418167.1">
    <property type="nucleotide sequence ID" value="NZ_BMDO01000010.1"/>
</dbReference>
<dbReference type="PANTHER" id="PTHR33221:SF15">
    <property type="entry name" value="HTH-TYPE TRANSCRIPTIONAL REGULATOR YWGB-RELATED"/>
    <property type="match status" value="1"/>
</dbReference>
<proteinExistence type="predicted"/>
<sequence>MNGRFQISMHIMTLLCTAGNDVLSSDYIAGSVNINPVLIRKELSNLIKHKLVASKEGKSGGYTLSKPAAQISVADVYHAVQVNPVLGKARNTPNPKCPIGKEINKHLNQLNNEVDQMIIKKLGKQSIAAFTKLFD</sequence>
<dbReference type="InterPro" id="IPR036388">
    <property type="entry name" value="WH-like_DNA-bd_sf"/>
</dbReference>
<organism evidence="1 2">
    <name type="scientific">Mucilaginibacter galii</name>
    <dbReference type="NCBI Taxonomy" id="2005073"/>
    <lineage>
        <taxon>Bacteria</taxon>
        <taxon>Pseudomonadati</taxon>
        <taxon>Bacteroidota</taxon>
        <taxon>Sphingobacteriia</taxon>
        <taxon>Sphingobacteriales</taxon>
        <taxon>Sphingobacteriaceae</taxon>
        <taxon>Mucilaginibacter</taxon>
    </lineage>
</organism>
<dbReference type="AlphaFoldDB" id="A0A917N2K9"/>
<evidence type="ECO:0000313" key="2">
    <source>
        <dbReference type="Proteomes" id="UP000662074"/>
    </source>
</evidence>
<accession>A0A917N2K9</accession>
<dbReference type="PANTHER" id="PTHR33221">
    <property type="entry name" value="WINGED HELIX-TURN-HELIX TRANSCRIPTIONAL REGULATOR, RRF2 FAMILY"/>
    <property type="match status" value="1"/>
</dbReference>
<dbReference type="InterPro" id="IPR000944">
    <property type="entry name" value="Tscrpt_reg_Rrf2"/>
</dbReference>
<reference evidence="1" key="2">
    <citation type="submission" date="2020-09" db="EMBL/GenBank/DDBJ databases">
        <authorList>
            <person name="Sun Q."/>
            <person name="Sedlacek I."/>
        </authorList>
    </citation>
    <scope>NUCLEOTIDE SEQUENCE</scope>
    <source>
        <strain evidence="1">CCM 8711</strain>
    </source>
</reference>
<evidence type="ECO:0000313" key="1">
    <source>
        <dbReference type="EMBL" id="GGI52055.1"/>
    </source>
</evidence>
<dbReference type="GO" id="GO:0003700">
    <property type="term" value="F:DNA-binding transcription factor activity"/>
    <property type="evidence" value="ECO:0007669"/>
    <property type="project" value="TreeGrafter"/>
</dbReference>